<dbReference type="WBParaSite" id="PS1159_v2.g4457.t2">
    <property type="protein sequence ID" value="PS1159_v2.g4457.t2"/>
    <property type="gene ID" value="PS1159_v2.g4457"/>
</dbReference>
<protein>
    <submittedName>
        <fullName evidence="2">ENT domain-containing protein</fullName>
    </submittedName>
</protein>
<organism evidence="1 2">
    <name type="scientific">Panagrolaimus sp. PS1159</name>
    <dbReference type="NCBI Taxonomy" id="55785"/>
    <lineage>
        <taxon>Eukaryota</taxon>
        <taxon>Metazoa</taxon>
        <taxon>Ecdysozoa</taxon>
        <taxon>Nematoda</taxon>
        <taxon>Chromadorea</taxon>
        <taxon>Rhabditida</taxon>
        <taxon>Tylenchina</taxon>
        <taxon>Panagrolaimomorpha</taxon>
        <taxon>Panagrolaimoidea</taxon>
        <taxon>Panagrolaimidae</taxon>
        <taxon>Panagrolaimus</taxon>
    </lineage>
</organism>
<sequence>MDFAETSSALNNGETITFSRSIEELKKPGRKKHVPTSSRFTEPSSSSSYFEGNKIYNFDVEDSALILRQMGNIREHDFIQIIQEIADDTFLQKTCKTLNKSSSCSAQWRALSFPAHTPTNAYIRKPGLNESRINLMTTIGCHNVSVKELDVATAKLSALKKEQYIPQQLRRVLADSELSAGRVDIEPFDITEEEMRRDFVDYEKEKDRIAKEIEEEEKGRNHRSRRGKKRKVTIPRFQNHTLRAQARAATKEEEINEKKKKSNDDVPDEEEQIQAEQEMMKMIEEQAKAPTIPTPVIVETKKILPPSPQKIVQKAKGKRKSKDAFNHSKEVKQSPQQRHQLAPFVMVPEHLPPPKPLIITPKPQAPTPTEHFHHPPPKHNRSEEQRAMDEDLVLVKTAQAMIEDLENTAEPENGLTPGKRRKQKHDGTPKRRGRKPAESKDNPITCARIAPFKFEGNSNDPNKPPRGNPDKKLKKQVNDSKPAPPVTNGVYDKPVPSPPASQPRLPVIPTSTGTPKTAIIPVSSATIVIRPRNPSTATSPSTSIANVANEISPPKRMRFSSETSSSQTTVVSGPIQTDPNRVFPVIRQMFIFRNVLNNGTPRFTVPFTTQASGNPTRPYYGNPSFNNRAAVSRDRPQLHTFTRPTTSVIRLVTNDNKAEEIQPGSVNGMRSRSTEEITVTKKEGEPLINGITHDSVAQTPLTSMSQNTSVANIQFSTSFPPITTTTETAAQMISLRPHFPLSTNIQSPQTMINLQTVTYSTKPTSSLYQVVNATPTFMQNMSSTQVVQTAIPVMLHTVSTSNFTTNQPILNVPIRQPTFSISKPIKEKIHKSNGNQNINDIPLPEADDSIDMNSSYSSNESFEIPPPPPPPPENEGQSSSIPETATVPPEDPSHQLSESQHQNYLNSESTIPQPEVVINGVDHHISASHQSIVNTNSYQQHLFSVAPISSSSSSISPPPSNSDDANSSSTNLLPVEESQILNVSQTAPTTTTNT</sequence>
<name>A0AC35GEY9_9BILA</name>
<accession>A0AC35GEY9</accession>
<dbReference type="Proteomes" id="UP000887580">
    <property type="component" value="Unplaced"/>
</dbReference>
<proteinExistence type="predicted"/>
<reference evidence="2" key="1">
    <citation type="submission" date="2022-11" db="UniProtKB">
        <authorList>
            <consortium name="WormBaseParasite"/>
        </authorList>
    </citation>
    <scope>IDENTIFICATION</scope>
</reference>
<evidence type="ECO:0000313" key="1">
    <source>
        <dbReference type="Proteomes" id="UP000887580"/>
    </source>
</evidence>
<evidence type="ECO:0000313" key="2">
    <source>
        <dbReference type="WBParaSite" id="PS1159_v2.g4457.t2"/>
    </source>
</evidence>